<dbReference type="AlphaFoldDB" id="A0A841J4Y4"/>
<keyword evidence="2" id="KW-1185">Reference proteome</keyword>
<accession>A0A841J4Y4</accession>
<sequence length="70" mass="7886">MVILVNIRRLVERLKPAPICDACVAERLEIGVSDTLRAGIGELAGERDYQRERSRCSLCDTEGMAIRKIR</sequence>
<dbReference type="Proteomes" id="UP000552700">
    <property type="component" value="Unassembled WGS sequence"/>
</dbReference>
<gene>
    <name evidence="1" type="ORF">FHS92_003163</name>
</gene>
<proteinExistence type="predicted"/>
<name>A0A841J4Y4_9SPHN</name>
<reference evidence="1 2" key="1">
    <citation type="submission" date="2020-08" db="EMBL/GenBank/DDBJ databases">
        <title>Genomic Encyclopedia of Type Strains, Phase IV (KMG-IV): sequencing the most valuable type-strain genomes for metagenomic binning, comparative biology and taxonomic classification.</title>
        <authorList>
            <person name="Goeker M."/>
        </authorList>
    </citation>
    <scope>NUCLEOTIDE SEQUENCE [LARGE SCALE GENOMIC DNA]</scope>
    <source>
        <strain evidence="1 2">DSM 102255</strain>
    </source>
</reference>
<dbReference type="EMBL" id="JACIJP010000006">
    <property type="protein sequence ID" value="MBB6125402.1"/>
    <property type="molecule type" value="Genomic_DNA"/>
</dbReference>
<organism evidence="1 2">
    <name type="scientific">Sphingobium subterraneum</name>
    <dbReference type="NCBI Taxonomy" id="627688"/>
    <lineage>
        <taxon>Bacteria</taxon>
        <taxon>Pseudomonadati</taxon>
        <taxon>Pseudomonadota</taxon>
        <taxon>Alphaproteobacteria</taxon>
        <taxon>Sphingomonadales</taxon>
        <taxon>Sphingomonadaceae</taxon>
        <taxon>Sphingobium</taxon>
    </lineage>
</organism>
<comment type="caution">
    <text evidence="1">The sequence shown here is derived from an EMBL/GenBank/DDBJ whole genome shotgun (WGS) entry which is preliminary data.</text>
</comment>
<evidence type="ECO:0000313" key="1">
    <source>
        <dbReference type="EMBL" id="MBB6125402.1"/>
    </source>
</evidence>
<evidence type="ECO:0000313" key="2">
    <source>
        <dbReference type="Proteomes" id="UP000552700"/>
    </source>
</evidence>
<dbReference type="RefSeq" id="WP_184081685.1">
    <property type="nucleotide sequence ID" value="NZ_JACIJP010000006.1"/>
</dbReference>
<protein>
    <submittedName>
        <fullName evidence="1">Uncharacterized protein</fullName>
    </submittedName>
</protein>